<dbReference type="KEGG" id="fin:KQS_11145"/>
<dbReference type="RefSeq" id="WP_014389269.1">
    <property type="nucleotide sequence ID" value="NC_017025.1"/>
</dbReference>
<dbReference type="PROSITE" id="PS51257">
    <property type="entry name" value="PROKAR_LIPOPROTEIN"/>
    <property type="match status" value="1"/>
</dbReference>
<feature type="signal peptide" evidence="2">
    <location>
        <begin position="1"/>
        <end position="17"/>
    </location>
</feature>
<dbReference type="HOGENOM" id="CLU_2537608_0_0_10"/>
<evidence type="ECO:0000313" key="4">
    <source>
        <dbReference type="Proteomes" id="UP000007599"/>
    </source>
</evidence>
<dbReference type="STRING" id="1094466.KQS_11145"/>
<reference evidence="4" key="2">
    <citation type="submission" date="2012-03" db="EMBL/GenBank/DDBJ databases">
        <title>Complete genome sequence of Flavobacterium indicum GPTSA100-9T, isolated from warm spring water.</title>
        <authorList>
            <person name="Barbier P."/>
            <person name="Houel A."/>
            <person name="Loux V."/>
            <person name="Poulain J."/>
            <person name="Bernardet J.-F."/>
            <person name="Touchon M."/>
            <person name="Duchaud E."/>
        </authorList>
    </citation>
    <scope>NUCLEOTIDE SEQUENCE [LARGE SCALE GENOMIC DNA]</scope>
    <source>
        <strain evidence="4">DSM 17447 / CIP 109464 / GPTSA100-9</strain>
    </source>
</reference>
<evidence type="ECO:0000256" key="2">
    <source>
        <dbReference type="SAM" id="SignalP"/>
    </source>
</evidence>
<proteinExistence type="predicted"/>
<dbReference type="AlphaFoldDB" id="H8XPT5"/>
<protein>
    <submittedName>
        <fullName evidence="3">Hypothetical lipoprotein</fullName>
    </submittedName>
</protein>
<keyword evidence="4" id="KW-1185">Reference proteome</keyword>
<evidence type="ECO:0000256" key="1">
    <source>
        <dbReference type="SAM" id="MobiDB-lite"/>
    </source>
</evidence>
<feature type="compositionally biased region" description="Low complexity" evidence="1">
    <location>
        <begin position="65"/>
        <end position="76"/>
    </location>
</feature>
<dbReference type="Proteomes" id="UP000007599">
    <property type="component" value="Chromosome I"/>
</dbReference>
<reference evidence="3 4" key="1">
    <citation type="journal article" date="2012" name="J. Bacteriol.">
        <title>Complete Genome Sequence of Flavobacterium indicum GPSTA100-9T, Isolated from Warm Spring Water.</title>
        <authorList>
            <person name="Barbier P."/>
            <person name="Houel A."/>
            <person name="Loux V."/>
            <person name="Poulain J."/>
            <person name="Bernardet J.F."/>
            <person name="Touchon M."/>
            <person name="Duchaud E."/>
        </authorList>
    </citation>
    <scope>NUCLEOTIDE SEQUENCE [LARGE SCALE GENOMIC DNA]</scope>
    <source>
        <strain evidence="4">DSM 17447 / CIP 109464 / GPTSA100-9</strain>
    </source>
</reference>
<dbReference type="EMBL" id="HE774682">
    <property type="protein sequence ID" value="CCG54151.1"/>
    <property type="molecule type" value="Genomic_DNA"/>
</dbReference>
<name>H8XPT5_FLAIG</name>
<evidence type="ECO:0000313" key="3">
    <source>
        <dbReference type="EMBL" id="CCG54151.1"/>
    </source>
</evidence>
<accession>H8XPT5</accession>
<dbReference type="PATRIC" id="fig|1094466.5.peg.2186"/>
<keyword evidence="2" id="KW-0732">Signal</keyword>
<gene>
    <name evidence="3" type="ordered locus">KQS_11145</name>
</gene>
<feature type="region of interest" description="Disordered" evidence="1">
    <location>
        <begin position="47"/>
        <end position="83"/>
    </location>
</feature>
<organism evidence="3 4">
    <name type="scientific">Flavobacterium indicum (strain DSM 17447 / CIP 109464 / GPTSA100-9)</name>
    <dbReference type="NCBI Taxonomy" id="1094466"/>
    <lineage>
        <taxon>Bacteria</taxon>
        <taxon>Pseudomonadati</taxon>
        <taxon>Bacteroidota</taxon>
        <taxon>Flavobacteriia</taxon>
        <taxon>Flavobacteriales</taxon>
        <taxon>Flavobacteriaceae</taxon>
        <taxon>Flavobacterium</taxon>
    </lineage>
</organism>
<keyword evidence="3" id="KW-0449">Lipoprotein</keyword>
<feature type="chain" id="PRO_5003616546" evidence="2">
    <location>
        <begin position="18"/>
        <end position="83"/>
    </location>
</feature>
<sequence>MKTKLAFIALISVTVFSCSTDDLQVENPTFTKNNLKINSISETENMSNTMREDDSVNKNQDTTFVIPDPIPVIGDPLKPKGKD</sequence>